<dbReference type="STRING" id="29170.A0A368F6J0"/>
<dbReference type="GO" id="GO:0008289">
    <property type="term" value="F:lipid binding"/>
    <property type="evidence" value="ECO:0007669"/>
    <property type="project" value="UniProtKB-KW"/>
</dbReference>
<dbReference type="Pfam" id="PF05823">
    <property type="entry name" value="Gp-FAR-1"/>
    <property type="match status" value="1"/>
</dbReference>
<comment type="caution">
    <text evidence="9">The sequence shown here is derived from an EMBL/GenBank/DDBJ whole genome shotgun (WGS) entry which is preliminary data.</text>
</comment>
<evidence type="ECO:0000256" key="2">
    <source>
        <dbReference type="ARBA" id="ARBA00006648"/>
    </source>
</evidence>
<name>A0A368F6J0_ANCCA</name>
<dbReference type="InterPro" id="IPR008632">
    <property type="entry name" value="Gp-FAR-1"/>
</dbReference>
<dbReference type="EMBL" id="JOJR01003639">
    <property type="protein sequence ID" value="RCN27716.1"/>
    <property type="molecule type" value="Genomic_DNA"/>
</dbReference>
<dbReference type="Gene3D" id="1.20.120.1100">
    <property type="match status" value="1"/>
</dbReference>
<protein>
    <recommendedName>
        <fullName evidence="3">Fatty-acid and retinol-binding protein 1</fullName>
    </recommendedName>
</protein>
<keyword evidence="4" id="KW-0964">Secreted</keyword>
<evidence type="ECO:0000256" key="4">
    <source>
        <dbReference type="ARBA" id="ARBA00022525"/>
    </source>
</evidence>
<evidence type="ECO:0000256" key="1">
    <source>
        <dbReference type="ARBA" id="ARBA00004613"/>
    </source>
</evidence>
<organism evidence="9 10">
    <name type="scientific">Ancylostoma caninum</name>
    <name type="common">Dog hookworm</name>
    <dbReference type="NCBI Taxonomy" id="29170"/>
    <lineage>
        <taxon>Eukaryota</taxon>
        <taxon>Metazoa</taxon>
        <taxon>Ecdysozoa</taxon>
        <taxon>Nematoda</taxon>
        <taxon>Chromadorea</taxon>
        <taxon>Rhabditida</taxon>
        <taxon>Rhabditina</taxon>
        <taxon>Rhabditomorpha</taxon>
        <taxon>Strongyloidea</taxon>
        <taxon>Ancylostomatidae</taxon>
        <taxon>Ancylostomatinae</taxon>
        <taxon>Ancylostoma</taxon>
    </lineage>
</organism>
<feature type="signal peptide" evidence="8">
    <location>
        <begin position="1"/>
        <end position="19"/>
    </location>
</feature>
<keyword evidence="6" id="KW-0175">Coiled coil</keyword>
<dbReference type="AlphaFoldDB" id="A0A368F6J0"/>
<evidence type="ECO:0000256" key="5">
    <source>
        <dbReference type="ARBA" id="ARBA00022729"/>
    </source>
</evidence>
<comment type="similarity">
    <text evidence="2">Belongs to the fatty-acid and retinol-binding protein (FARBP) family.</text>
</comment>
<comment type="subcellular location">
    <subcellularLocation>
        <location evidence="1">Secreted</location>
    </subcellularLocation>
</comment>
<proteinExistence type="inferred from homology"/>
<dbReference type="PANTHER" id="PTHR31418">
    <property type="entry name" value="FATTY-ACID AND RETINOL-BINDING PROTEIN 1"/>
    <property type="match status" value="1"/>
</dbReference>
<evidence type="ECO:0000256" key="7">
    <source>
        <dbReference type="ARBA" id="ARBA00023121"/>
    </source>
</evidence>
<keyword evidence="5 8" id="KW-0732">Signal</keyword>
<evidence type="ECO:0000256" key="8">
    <source>
        <dbReference type="SAM" id="SignalP"/>
    </source>
</evidence>
<gene>
    <name evidence="9" type="ORF">ANCCAN_26548</name>
</gene>
<dbReference type="Proteomes" id="UP000252519">
    <property type="component" value="Unassembled WGS sequence"/>
</dbReference>
<reference evidence="9 10" key="1">
    <citation type="submission" date="2014-10" db="EMBL/GenBank/DDBJ databases">
        <title>Draft genome of the hookworm Ancylostoma caninum.</title>
        <authorList>
            <person name="Mitreva M."/>
        </authorList>
    </citation>
    <scope>NUCLEOTIDE SEQUENCE [LARGE SCALE GENOMIC DNA]</scope>
    <source>
        <strain evidence="9 10">Baltimore</strain>
    </source>
</reference>
<accession>A0A368F6J0</accession>
<dbReference type="OrthoDB" id="5808308at2759"/>
<sequence>MIWETIVKVVVLSLSLASAIELGDIPPQLKRLIPVELRDFITDLSVADFSVLVELYKNSSMYNSEEEIMAAIKAKSPATAAKIEKFQELIGNKVAALGPEAKAFAEEILGNARKVHAQHFAGRRPSRDELLKNTLDRMNRFKMLSAAGKADFQKQFPSLASVLGNEQLAKFLENNTAKVLENNN</sequence>
<feature type="chain" id="PRO_5016826310" description="Fatty-acid and retinol-binding protein 1" evidence="8">
    <location>
        <begin position="20"/>
        <end position="184"/>
    </location>
</feature>
<evidence type="ECO:0000256" key="3">
    <source>
        <dbReference type="ARBA" id="ARBA00017453"/>
    </source>
</evidence>
<dbReference type="GO" id="GO:0005576">
    <property type="term" value="C:extracellular region"/>
    <property type="evidence" value="ECO:0007669"/>
    <property type="project" value="UniProtKB-SubCell"/>
</dbReference>
<keyword evidence="7" id="KW-0446">Lipid-binding</keyword>
<evidence type="ECO:0000256" key="6">
    <source>
        <dbReference type="ARBA" id="ARBA00023054"/>
    </source>
</evidence>
<evidence type="ECO:0000313" key="9">
    <source>
        <dbReference type="EMBL" id="RCN27716.1"/>
    </source>
</evidence>
<keyword evidence="10" id="KW-1185">Reference proteome</keyword>
<dbReference type="PANTHER" id="PTHR31418:SF7">
    <property type="entry name" value="FATTY-ACID AND RETINOL-BINDING PROTEIN 1"/>
    <property type="match status" value="1"/>
</dbReference>
<evidence type="ECO:0000313" key="10">
    <source>
        <dbReference type="Proteomes" id="UP000252519"/>
    </source>
</evidence>